<dbReference type="GO" id="GO:0080025">
    <property type="term" value="F:phosphatidylinositol-3,5-bisphosphate binding"/>
    <property type="evidence" value="ECO:0007669"/>
    <property type="project" value="InterPro"/>
</dbReference>
<dbReference type="GO" id="GO:0015031">
    <property type="term" value="P:protein transport"/>
    <property type="evidence" value="ECO:0007669"/>
    <property type="project" value="UniProtKB-KW"/>
</dbReference>
<feature type="domain" description="PX" evidence="10">
    <location>
        <begin position="603"/>
        <end position="723"/>
    </location>
</feature>
<dbReference type="GeneTree" id="ENSGT00950000182856"/>
<dbReference type="Pfam" id="PF08628">
    <property type="entry name" value="Nexin_C"/>
    <property type="match status" value="1"/>
</dbReference>
<keyword evidence="4" id="KW-0597">Phosphoprotein</keyword>
<gene>
    <name evidence="12" type="primary">snx14</name>
</gene>
<dbReference type="Proteomes" id="UP000005226">
    <property type="component" value="Chromosome 2"/>
</dbReference>
<dbReference type="PROSITE" id="PS50195">
    <property type="entry name" value="PX"/>
    <property type="match status" value="1"/>
</dbReference>
<dbReference type="FunFam" id="3.30.1520.10:FF:000007">
    <property type="entry name" value="sorting nexin-14 isoform X1"/>
    <property type="match status" value="1"/>
</dbReference>
<protein>
    <recommendedName>
        <fullName evidence="7">Sorting nexin-14</fullName>
    </recommendedName>
</protein>
<dbReference type="InterPro" id="IPR036305">
    <property type="entry name" value="RGS_sf"/>
</dbReference>
<keyword evidence="13" id="KW-1185">Reference proteome</keyword>
<evidence type="ECO:0000256" key="4">
    <source>
        <dbReference type="ARBA" id="ARBA00022553"/>
    </source>
</evidence>
<dbReference type="InterPro" id="IPR037892">
    <property type="entry name" value="SNX14_RGS"/>
</dbReference>
<dbReference type="PROSITE" id="PS51207">
    <property type="entry name" value="PXA"/>
    <property type="match status" value="1"/>
</dbReference>
<reference evidence="12" key="3">
    <citation type="submission" date="2025-09" db="UniProtKB">
        <authorList>
            <consortium name="Ensembl"/>
        </authorList>
    </citation>
    <scope>IDENTIFICATION</scope>
</reference>
<dbReference type="PANTHER" id="PTHR22775">
    <property type="entry name" value="SORTING NEXIN"/>
    <property type="match status" value="1"/>
</dbReference>
<dbReference type="GO" id="GO:0030425">
    <property type="term" value="C:dendrite"/>
    <property type="evidence" value="ECO:0007669"/>
    <property type="project" value="UniProtKB-SubCell"/>
</dbReference>
<dbReference type="InterPro" id="IPR036871">
    <property type="entry name" value="PX_dom_sf"/>
</dbReference>
<reference evidence="12 13" key="1">
    <citation type="journal article" date="2011" name="Genome Biol. Evol.">
        <title>Integration of the genetic map and genome assembly of fugu facilitates insights into distinct features of genome evolution in teleosts and mammals.</title>
        <authorList>
            <person name="Kai W."/>
            <person name="Kikuchi K."/>
            <person name="Tohari S."/>
            <person name="Chew A.K."/>
            <person name="Tay A."/>
            <person name="Fujiwara A."/>
            <person name="Hosoya S."/>
            <person name="Suetake H."/>
            <person name="Naruse K."/>
            <person name="Brenner S."/>
            <person name="Suzuki Y."/>
            <person name="Venkatesh B."/>
        </authorList>
    </citation>
    <scope>NUCLEOTIDE SEQUENCE [LARGE SCALE GENOMIC DNA]</scope>
</reference>
<dbReference type="CDD" id="cd08722">
    <property type="entry name" value="RGS_SNX14"/>
    <property type="match status" value="1"/>
</dbReference>
<evidence type="ECO:0000259" key="11">
    <source>
        <dbReference type="PROSITE" id="PS51207"/>
    </source>
</evidence>
<dbReference type="Ensembl" id="ENSTRUT00000076866.1">
    <property type="protein sequence ID" value="ENSTRUP00000074677.1"/>
    <property type="gene ID" value="ENSTRUG00000005018.3"/>
</dbReference>
<feature type="domain" description="PXA" evidence="11">
    <location>
        <begin position="128"/>
        <end position="302"/>
    </location>
</feature>
<evidence type="ECO:0000256" key="3">
    <source>
        <dbReference type="ARBA" id="ARBA00022448"/>
    </source>
</evidence>
<dbReference type="InterPro" id="IPR037436">
    <property type="entry name" value="SNX14_PX"/>
</dbReference>
<dbReference type="Gene3D" id="3.30.1520.10">
    <property type="entry name" value="Phox-like domain"/>
    <property type="match status" value="1"/>
</dbReference>
<comment type="subcellular location">
    <subcellularLocation>
        <location evidence="1">Cell projection</location>
        <location evidence="1">Dendrite</location>
    </subcellularLocation>
</comment>
<evidence type="ECO:0000256" key="2">
    <source>
        <dbReference type="ARBA" id="ARBA00010883"/>
    </source>
</evidence>
<dbReference type="SMART" id="SM00313">
    <property type="entry name" value="PXA"/>
    <property type="match status" value="1"/>
</dbReference>
<evidence type="ECO:0000256" key="1">
    <source>
        <dbReference type="ARBA" id="ARBA00004279"/>
    </source>
</evidence>
<evidence type="ECO:0000256" key="6">
    <source>
        <dbReference type="ARBA" id="ARBA00023273"/>
    </source>
</evidence>
<dbReference type="SUPFAM" id="SSF64268">
    <property type="entry name" value="PX domain"/>
    <property type="match status" value="1"/>
</dbReference>
<dbReference type="Pfam" id="PF00615">
    <property type="entry name" value="RGS"/>
    <property type="match status" value="1"/>
</dbReference>
<dbReference type="Pfam" id="PF02194">
    <property type="entry name" value="PXA"/>
    <property type="match status" value="1"/>
</dbReference>
<dbReference type="InterPro" id="IPR003114">
    <property type="entry name" value="Phox_assoc"/>
</dbReference>
<accession>A0A674NN06</accession>
<name>A0A674NN06_TAKRU</name>
<organism evidence="12 13">
    <name type="scientific">Takifugu rubripes</name>
    <name type="common">Japanese pufferfish</name>
    <name type="synonym">Fugu rubripes</name>
    <dbReference type="NCBI Taxonomy" id="31033"/>
    <lineage>
        <taxon>Eukaryota</taxon>
        <taxon>Metazoa</taxon>
        <taxon>Chordata</taxon>
        <taxon>Craniata</taxon>
        <taxon>Vertebrata</taxon>
        <taxon>Euteleostomi</taxon>
        <taxon>Actinopterygii</taxon>
        <taxon>Neopterygii</taxon>
        <taxon>Teleostei</taxon>
        <taxon>Neoteleostei</taxon>
        <taxon>Acanthomorphata</taxon>
        <taxon>Eupercaria</taxon>
        <taxon>Tetraodontiformes</taxon>
        <taxon>Tetradontoidea</taxon>
        <taxon>Tetraodontidae</taxon>
        <taxon>Takifugu</taxon>
    </lineage>
</organism>
<dbReference type="PROSITE" id="PS50132">
    <property type="entry name" value="RGS"/>
    <property type="match status" value="1"/>
</dbReference>
<dbReference type="GO" id="GO:0005770">
    <property type="term" value="C:late endosome"/>
    <property type="evidence" value="ECO:0007669"/>
    <property type="project" value="TreeGrafter"/>
</dbReference>
<dbReference type="InterPro" id="IPR013937">
    <property type="entry name" value="Sorting_nexin_C"/>
</dbReference>
<evidence type="ECO:0000256" key="7">
    <source>
        <dbReference type="ARBA" id="ARBA00071933"/>
    </source>
</evidence>
<proteinExistence type="inferred from homology"/>
<evidence type="ECO:0000259" key="10">
    <source>
        <dbReference type="PROSITE" id="PS50195"/>
    </source>
</evidence>
<dbReference type="SMART" id="SM00312">
    <property type="entry name" value="PX"/>
    <property type="match status" value="1"/>
</dbReference>
<dbReference type="Gene3D" id="1.10.167.10">
    <property type="entry name" value="Regulator of G-protein Signalling 4, domain 2"/>
    <property type="match status" value="1"/>
</dbReference>
<evidence type="ECO:0000313" key="13">
    <source>
        <dbReference type="Proteomes" id="UP000005226"/>
    </source>
</evidence>
<keyword evidence="5" id="KW-0653">Protein transport</keyword>
<evidence type="ECO:0000259" key="9">
    <source>
        <dbReference type="PROSITE" id="PS50132"/>
    </source>
</evidence>
<keyword evidence="6" id="KW-0966">Cell projection</keyword>
<dbReference type="FunFam" id="1.10.167.10:FF:000004">
    <property type="entry name" value="sorting nexin-14 isoform X1"/>
    <property type="match status" value="1"/>
</dbReference>
<sequence>MGWIWVCFQKIRRRMRLERFRELGRQYPVFCFLLLVLLFSTVLLNRYIHIIMVFWSFLAGVVTFYCSLGPESLLPNIFVSIKPKPKSYQQELFPLGHSCAVCGKIKCKRHRPTLLLEKYQPWLDLKIPSKVDASLSEILELVLENFVYPWYRDITDDEAFVDELRVTLRFFAAVLVRRTQKVDVASLITKKLLKVSMKHIEIISKARQKVKNAEQLQQAALEEYGPDLHIALRSRRDELLYLRKLTEMLFPHILPPKATDCRSLTLLIREVLAGSVFLPSLDYLADPDTVNHLLLIFMDNSPPEEATEPSSALVPFLQKYSDTRSKKPSVLKLELKEIREQQDLLFRFMNFLKQEGAVHVLQFCLAVEEFNDRILCPELSDSQKMMLHEELRKIYETYCLEESIDKIRFDPFIVEEIRNIAEGPYPQVVRLQTMRCLFEAYEHVLSLLENVFAPMFCHSDEYFRQLLRGAESPARSSRMSSSCDWSPESPSSLFTACGSSSPASFSSLHAQPTLTTFPYGSLSHRHSSPKNTSKRGESFGISRIGSKIKGVFKSTTMEGAMLPSSGLVEGEDDLVEEAMMVLEDDSPMEAASSPTTPRNLLAWNITIPYIDFFDDDVKRERIPVFCIDVERNDRKAVGHETEHWSVYRRYLEFYVLESKLTEFHGSFPDTQLPSKRIIGPKNYEFLTSKREEFQEYLQKLLQHPELSNSQLLADFLSPNSTESQFLDRMLPDVNLGKIIKSVPSKLIKEKGQHLEPFIQSFFNSCESPKPKPSRPELTILSPTSENDKKLFNELFKNNANRSEMAEKRHNQNYFMEMTTVDGVYDYLMYVARVVFHIPDWLHHLLMTGRILFKNTLEAYTDHCLHYKLNQVVQEHRLVSLITLLRDNVFCESSPPRSLEEKQMRAKRTFEEMMSYIPDFLGKCMGEEAKYEGIRLLFDGLQQPILNKQLTYVLLDIAIQELFPELNRGQKEAAAAVAPWM</sequence>
<evidence type="ECO:0000256" key="8">
    <source>
        <dbReference type="SAM" id="MobiDB-lite"/>
    </source>
</evidence>
<dbReference type="AlphaFoldDB" id="A0A674NN06"/>
<evidence type="ECO:0000313" key="12">
    <source>
        <dbReference type="Ensembl" id="ENSTRUP00000074677.1"/>
    </source>
</evidence>
<feature type="domain" description="RGS" evidence="9">
    <location>
        <begin position="334"/>
        <end position="466"/>
    </location>
</feature>
<dbReference type="SUPFAM" id="SSF48097">
    <property type="entry name" value="Regulator of G-protein signaling, RGS"/>
    <property type="match status" value="1"/>
</dbReference>
<dbReference type="Pfam" id="PF00787">
    <property type="entry name" value="PX"/>
    <property type="match status" value="1"/>
</dbReference>
<dbReference type="SMART" id="SM00315">
    <property type="entry name" value="RGS"/>
    <property type="match status" value="1"/>
</dbReference>
<dbReference type="PANTHER" id="PTHR22775:SF44">
    <property type="entry name" value="SORTING NEXIN-14"/>
    <property type="match status" value="1"/>
</dbReference>
<reference evidence="12" key="2">
    <citation type="submission" date="2025-08" db="UniProtKB">
        <authorList>
            <consortium name="Ensembl"/>
        </authorList>
    </citation>
    <scope>IDENTIFICATION</scope>
</reference>
<dbReference type="InterPro" id="IPR044926">
    <property type="entry name" value="RGS_subdomain_2"/>
</dbReference>
<dbReference type="CDD" id="cd06877">
    <property type="entry name" value="PX_SNX14"/>
    <property type="match status" value="1"/>
</dbReference>
<comment type="similarity">
    <text evidence="2">Belongs to the sorting nexin family.</text>
</comment>
<keyword evidence="3" id="KW-0813">Transport</keyword>
<dbReference type="InterPro" id="IPR016137">
    <property type="entry name" value="RGS"/>
</dbReference>
<feature type="region of interest" description="Disordered" evidence="8">
    <location>
        <begin position="519"/>
        <end position="539"/>
    </location>
</feature>
<dbReference type="GO" id="GO:0097352">
    <property type="term" value="P:autophagosome maturation"/>
    <property type="evidence" value="ECO:0007669"/>
    <property type="project" value="TreeGrafter"/>
</dbReference>
<dbReference type="InterPro" id="IPR001683">
    <property type="entry name" value="PX_dom"/>
</dbReference>
<evidence type="ECO:0000256" key="5">
    <source>
        <dbReference type="ARBA" id="ARBA00022927"/>
    </source>
</evidence>